<feature type="transmembrane region" description="Helical" evidence="10">
    <location>
        <begin position="50"/>
        <end position="69"/>
    </location>
</feature>
<keyword evidence="10" id="KW-1133">Transmembrane helix</keyword>
<dbReference type="SMART" id="SM00388">
    <property type="entry name" value="HisKA"/>
    <property type="match status" value="1"/>
</dbReference>
<evidence type="ECO:0000256" key="7">
    <source>
        <dbReference type="ARBA" id="ARBA00022840"/>
    </source>
</evidence>
<dbReference type="InterPro" id="IPR036097">
    <property type="entry name" value="HisK_dim/P_sf"/>
</dbReference>
<dbReference type="GO" id="GO:0005524">
    <property type="term" value="F:ATP binding"/>
    <property type="evidence" value="ECO:0007669"/>
    <property type="project" value="UniProtKB-KW"/>
</dbReference>
<evidence type="ECO:0000256" key="1">
    <source>
        <dbReference type="ARBA" id="ARBA00000085"/>
    </source>
</evidence>
<dbReference type="RefSeq" id="WP_170281483.1">
    <property type="nucleotide sequence ID" value="NZ_JABEQY010000017.1"/>
</dbReference>
<feature type="transmembrane region" description="Helical" evidence="10">
    <location>
        <begin position="12"/>
        <end position="35"/>
    </location>
</feature>
<dbReference type="SUPFAM" id="SSF47384">
    <property type="entry name" value="Homodimeric domain of signal transducing histidine kinase"/>
    <property type="match status" value="1"/>
</dbReference>
<dbReference type="EMBL" id="JABEQY010000017">
    <property type="protein sequence ID" value="NNH65468.1"/>
    <property type="molecule type" value="Genomic_DNA"/>
</dbReference>
<dbReference type="Proteomes" id="UP000530654">
    <property type="component" value="Unassembled WGS sequence"/>
</dbReference>
<dbReference type="AlphaFoldDB" id="A0A7Y2R723"/>
<evidence type="ECO:0000256" key="2">
    <source>
        <dbReference type="ARBA" id="ARBA00012438"/>
    </source>
</evidence>
<feature type="transmembrane region" description="Helical" evidence="10">
    <location>
        <begin position="76"/>
        <end position="97"/>
    </location>
</feature>
<dbReference type="InterPro" id="IPR036890">
    <property type="entry name" value="HATPase_C_sf"/>
</dbReference>
<feature type="transmembrane region" description="Helical" evidence="10">
    <location>
        <begin position="177"/>
        <end position="197"/>
    </location>
</feature>
<reference evidence="12 13" key="1">
    <citation type="submission" date="2020-04" db="EMBL/GenBank/DDBJ databases">
        <title>Rhizobium bacterial biofertilizers improve the content of phenolic compounds of Lactuca sativa L. under non-saline and saline-stress conditions.</title>
        <authorList>
            <person name="Ayuso-Calles M."/>
            <person name="Garcia-Estevez I."/>
            <person name="Jimenez-Gomez A."/>
            <person name="Flores-Felix J.D."/>
            <person name="Escribano-Bailon M."/>
            <person name="Rivas R."/>
        </authorList>
    </citation>
    <scope>NUCLEOTIDE SEQUENCE [LARGE SCALE GENOMIC DNA]</scope>
    <source>
        <strain evidence="12 13">GPTR02</strain>
    </source>
</reference>
<evidence type="ECO:0000256" key="5">
    <source>
        <dbReference type="ARBA" id="ARBA00022741"/>
    </source>
</evidence>
<evidence type="ECO:0000256" key="10">
    <source>
        <dbReference type="SAM" id="Phobius"/>
    </source>
</evidence>
<feature type="transmembrane region" description="Helical" evidence="10">
    <location>
        <begin position="147"/>
        <end position="171"/>
    </location>
</feature>
<feature type="region of interest" description="Disordered" evidence="9">
    <location>
        <begin position="640"/>
        <end position="662"/>
    </location>
</feature>
<dbReference type="EC" id="2.7.13.3" evidence="2"/>
<dbReference type="SUPFAM" id="SSF55785">
    <property type="entry name" value="PYP-like sensor domain (PAS domain)"/>
    <property type="match status" value="1"/>
</dbReference>
<dbReference type="InterPro" id="IPR003594">
    <property type="entry name" value="HATPase_dom"/>
</dbReference>
<dbReference type="PROSITE" id="PS50109">
    <property type="entry name" value="HIS_KIN"/>
    <property type="match status" value="1"/>
</dbReference>
<feature type="transmembrane region" description="Helical" evidence="10">
    <location>
        <begin position="235"/>
        <end position="262"/>
    </location>
</feature>
<evidence type="ECO:0000256" key="8">
    <source>
        <dbReference type="ARBA" id="ARBA00023012"/>
    </source>
</evidence>
<dbReference type="Pfam" id="PF00512">
    <property type="entry name" value="HisKA"/>
    <property type="match status" value="1"/>
</dbReference>
<evidence type="ECO:0000256" key="4">
    <source>
        <dbReference type="ARBA" id="ARBA00022679"/>
    </source>
</evidence>
<evidence type="ECO:0000256" key="3">
    <source>
        <dbReference type="ARBA" id="ARBA00022553"/>
    </source>
</evidence>
<comment type="caution">
    <text evidence="12">The sequence shown here is derived from an EMBL/GenBank/DDBJ whole genome shotgun (WGS) entry which is preliminary data.</text>
</comment>
<keyword evidence="10" id="KW-0472">Membrane</keyword>
<keyword evidence="4" id="KW-0808">Transferase</keyword>
<evidence type="ECO:0000256" key="6">
    <source>
        <dbReference type="ARBA" id="ARBA00022777"/>
    </source>
</evidence>
<proteinExistence type="predicted"/>
<evidence type="ECO:0000313" key="13">
    <source>
        <dbReference type="Proteomes" id="UP000530654"/>
    </source>
</evidence>
<feature type="transmembrane region" description="Helical" evidence="10">
    <location>
        <begin position="209"/>
        <end position="229"/>
    </location>
</feature>
<dbReference type="Gene3D" id="3.30.450.20">
    <property type="entry name" value="PAS domain"/>
    <property type="match status" value="1"/>
</dbReference>
<dbReference type="InterPro" id="IPR035965">
    <property type="entry name" value="PAS-like_dom_sf"/>
</dbReference>
<keyword evidence="7" id="KW-0067">ATP-binding</keyword>
<evidence type="ECO:0000259" key="11">
    <source>
        <dbReference type="PROSITE" id="PS50109"/>
    </source>
</evidence>
<dbReference type="SUPFAM" id="SSF55874">
    <property type="entry name" value="ATPase domain of HSP90 chaperone/DNA topoisomerase II/histidine kinase"/>
    <property type="match status" value="1"/>
</dbReference>
<dbReference type="InterPro" id="IPR005467">
    <property type="entry name" value="His_kinase_dom"/>
</dbReference>
<dbReference type="Pfam" id="PF02518">
    <property type="entry name" value="HATPase_c"/>
    <property type="match status" value="1"/>
</dbReference>
<dbReference type="InterPro" id="IPR004358">
    <property type="entry name" value="Sig_transdc_His_kin-like_C"/>
</dbReference>
<evidence type="ECO:0000313" key="12">
    <source>
        <dbReference type="EMBL" id="NNH65468.1"/>
    </source>
</evidence>
<feature type="domain" description="Histidine kinase" evidence="11">
    <location>
        <begin position="417"/>
        <end position="633"/>
    </location>
</feature>
<dbReference type="InterPro" id="IPR003661">
    <property type="entry name" value="HisK_dim/P_dom"/>
</dbReference>
<keyword evidence="6" id="KW-0418">Kinase</keyword>
<keyword evidence="10" id="KW-0812">Transmembrane</keyword>
<comment type="catalytic activity">
    <reaction evidence="1">
        <text>ATP + protein L-histidine = ADP + protein N-phospho-L-histidine.</text>
        <dbReference type="EC" id="2.7.13.3"/>
    </reaction>
</comment>
<dbReference type="Gene3D" id="3.30.565.10">
    <property type="entry name" value="Histidine kinase-like ATPase, C-terminal domain"/>
    <property type="match status" value="1"/>
</dbReference>
<organism evidence="12 13">
    <name type="scientific">Rhizobium laguerreae</name>
    <dbReference type="NCBI Taxonomy" id="1076926"/>
    <lineage>
        <taxon>Bacteria</taxon>
        <taxon>Pseudomonadati</taxon>
        <taxon>Pseudomonadota</taxon>
        <taxon>Alphaproteobacteria</taxon>
        <taxon>Hyphomicrobiales</taxon>
        <taxon>Rhizobiaceae</taxon>
        <taxon>Rhizobium/Agrobacterium group</taxon>
        <taxon>Rhizobium</taxon>
    </lineage>
</organism>
<name>A0A7Y2R723_9HYPH</name>
<dbReference type="CDD" id="cd00082">
    <property type="entry name" value="HisKA"/>
    <property type="match status" value="1"/>
</dbReference>
<sequence length="662" mass="71132">MIDTVERRPWPGYVAKVSAVLVIMLGAIVLLGWIVKSPPLIQLLPNLPPMTRNAALCFGLCGAALLTLVIDGPRWVVFLCAGSVAFVSLTTIIEIVFRVDAGIDELLGSSFISVNLRSPGRMAPLTAVCFAFSSVALMLVPRPFTIASSLLVGLSGSIVTAFGAAAVVGYWGGVTLAALHTSFGLVILGVGMLALAWRVEGHPMPTPPWLPLSIVIAVLTGIVGLWRALILGGYAPFSILPTVVLVVGCVIGPIFGLTVFLAQRGHAQAAALRRSETFLQEAQHLSRTGSFSWDVSTDIVTFSAQAHRIYEFDPGPISFASIARMTHTDDMLLFLDMASRARRGEDLDEEYRLCMGDQSVKHLHLVAHQCGANENFEYIGAIQDITDRRLSEEALDQVRSELARVARMTSLGTLTASIAHEVNQPLAGIVTNAGTCLRMLASDSPNVEGARETAKRTIRDANRASEVIKRLRALFVKNAANNELVDLSEATREVAVLLSNELQRSQVLLRTKLADALPPVLGDRVQLQQVIMNLLMNASDAMASVDDRPRQLVITTTRDDDNSVRLTVEDVGVGFLPDEANRLFEAFYTTKNRGMGIGLSVSRSIVERHNGRLWAVPNSGPGATFSFAIPLSTESPLGVGGGVGDGVTRGPNRQHAAGNHDD</sequence>
<dbReference type="PANTHER" id="PTHR43065">
    <property type="entry name" value="SENSOR HISTIDINE KINASE"/>
    <property type="match status" value="1"/>
</dbReference>
<keyword evidence="3" id="KW-0597">Phosphoprotein</keyword>
<keyword evidence="5" id="KW-0547">Nucleotide-binding</keyword>
<dbReference type="SMART" id="SM00387">
    <property type="entry name" value="HATPase_c"/>
    <property type="match status" value="1"/>
</dbReference>
<dbReference type="PANTHER" id="PTHR43065:SF10">
    <property type="entry name" value="PEROXIDE STRESS-ACTIVATED HISTIDINE KINASE MAK3"/>
    <property type="match status" value="1"/>
</dbReference>
<gene>
    <name evidence="12" type="ORF">HLI17_19605</name>
</gene>
<protein>
    <recommendedName>
        <fullName evidence="2">histidine kinase</fullName>
        <ecNumber evidence="2">2.7.13.3</ecNumber>
    </recommendedName>
</protein>
<keyword evidence="8" id="KW-0902">Two-component regulatory system</keyword>
<dbReference type="PRINTS" id="PR00344">
    <property type="entry name" value="BCTRLSENSOR"/>
</dbReference>
<dbReference type="GO" id="GO:0000155">
    <property type="term" value="F:phosphorelay sensor kinase activity"/>
    <property type="evidence" value="ECO:0007669"/>
    <property type="project" value="InterPro"/>
</dbReference>
<dbReference type="Gene3D" id="1.10.287.130">
    <property type="match status" value="1"/>
</dbReference>
<accession>A0A7Y2R723</accession>
<evidence type="ECO:0000256" key="9">
    <source>
        <dbReference type="SAM" id="MobiDB-lite"/>
    </source>
</evidence>